<dbReference type="InterPro" id="IPR036291">
    <property type="entry name" value="NAD(P)-bd_dom_sf"/>
</dbReference>
<dbReference type="InterPro" id="IPR050425">
    <property type="entry name" value="NAD(P)_dehydrat-like"/>
</dbReference>
<proteinExistence type="predicted"/>
<organism evidence="3 4">
    <name type="scientific">Carboxylicivirga linearis</name>
    <dbReference type="NCBI Taxonomy" id="1628157"/>
    <lineage>
        <taxon>Bacteria</taxon>
        <taxon>Pseudomonadati</taxon>
        <taxon>Bacteroidota</taxon>
        <taxon>Bacteroidia</taxon>
        <taxon>Marinilabiliales</taxon>
        <taxon>Marinilabiliaceae</taxon>
        <taxon>Carboxylicivirga</taxon>
    </lineage>
</organism>
<evidence type="ECO:0000313" key="3">
    <source>
        <dbReference type="EMBL" id="MBS2097867.1"/>
    </source>
</evidence>
<dbReference type="EMBL" id="JAGUCO010000003">
    <property type="protein sequence ID" value="MBS2097867.1"/>
    <property type="molecule type" value="Genomic_DNA"/>
</dbReference>
<evidence type="ECO:0000259" key="2">
    <source>
        <dbReference type="Pfam" id="PF01370"/>
    </source>
</evidence>
<feature type="domain" description="NAD-dependent epimerase/dehydratase" evidence="2">
    <location>
        <begin position="4"/>
        <end position="248"/>
    </location>
</feature>
<keyword evidence="1" id="KW-0560">Oxidoreductase</keyword>
<dbReference type="SUPFAM" id="SSF51735">
    <property type="entry name" value="NAD(P)-binding Rossmann-fold domains"/>
    <property type="match status" value="1"/>
</dbReference>
<dbReference type="Pfam" id="PF01370">
    <property type="entry name" value="Epimerase"/>
    <property type="match status" value="1"/>
</dbReference>
<name>A0ABS5JSN5_9BACT</name>
<evidence type="ECO:0000313" key="4">
    <source>
        <dbReference type="Proteomes" id="UP000708576"/>
    </source>
</evidence>
<dbReference type="Gene3D" id="3.40.50.720">
    <property type="entry name" value="NAD(P)-binding Rossmann-like Domain"/>
    <property type="match status" value="1"/>
</dbReference>
<dbReference type="PANTHER" id="PTHR10366">
    <property type="entry name" value="NAD DEPENDENT EPIMERASE/DEHYDRATASE"/>
    <property type="match status" value="1"/>
</dbReference>
<dbReference type="RefSeq" id="WP_212214886.1">
    <property type="nucleotide sequence ID" value="NZ_JAGUCO010000003.1"/>
</dbReference>
<evidence type="ECO:0000256" key="1">
    <source>
        <dbReference type="ARBA" id="ARBA00023002"/>
    </source>
</evidence>
<dbReference type="PANTHER" id="PTHR10366:SF812">
    <property type="entry name" value="VPS9 DOMAIN-CONTAINING PROTEIN"/>
    <property type="match status" value="1"/>
</dbReference>
<comment type="caution">
    <text evidence="3">The sequence shown here is derived from an EMBL/GenBank/DDBJ whole genome shotgun (WGS) entry which is preliminary data.</text>
</comment>
<dbReference type="InterPro" id="IPR001509">
    <property type="entry name" value="Epimerase_deHydtase"/>
</dbReference>
<sequence length="343" mass="38271">MNTILVTGGTGYVGSWIVKGLLDKAYTVRLTVRDKDNTAKFENLRQIALTTKGKLEIWEADLLEEGSFDDAALGCDAILHVASPFTLRFKDAQRDLLDPAIKGTRNVLYAASKSGTVKKVILTSSVAAIHGDTKDMTEQGLTEFNEEQFNQSSSLTHQPYSFSKVEAEKEAWRIAQAQDEWKLVVINPSFVMGPSLSSLSNSESLNFMKDILSGKYAMGAPAIMFGFVDVRDVAKAHILALENENSQGRHLLAERTIDVLEYAQLIEKAFPQKFKLPKKHAAKFLLLMVGWMFKLSSQFIKRNVGYPLRLNASKSREALGLDYIPLEQTVKDMVTQMLDDKLI</sequence>
<dbReference type="Proteomes" id="UP000708576">
    <property type="component" value="Unassembled WGS sequence"/>
</dbReference>
<gene>
    <name evidence="3" type="ORF">KEM10_06210</name>
</gene>
<keyword evidence="4" id="KW-1185">Reference proteome</keyword>
<protein>
    <submittedName>
        <fullName evidence="3">NAD-dependent epimerase/dehydratase family protein</fullName>
    </submittedName>
</protein>
<accession>A0ABS5JSN5</accession>
<reference evidence="3 4" key="1">
    <citation type="journal article" date="2015" name="Int. J. Syst. Evol. Microbiol.">
        <title>Carboxylicivirga linearis sp. nov., isolated from a sea cucumber culture pond.</title>
        <authorList>
            <person name="Wang F.Q."/>
            <person name="Zhou Y.X."/>
            <person name="Lin X.Z."/>
            <person name="Chen G.J."/>
            <person name="Du Z.J."/>
        </authorList>
    </citation>
    <scope>NUCLEOTIDE SEQUENCE [LARGE SCALE GENOMIC DNA]</scope>
    <source>
        <strain evidence="3 4">FB218</strain>
    </source>
</reference>